<dbReference type="GO" id="GO:0004185">
    <property type="term" value="F:serine-type carboxypeptidase activity"/>
    <property type="evidence" value="ECO:0007669"/>
    <property type="project" value="InterPro"/>
</dbReference>
<evidence type="ECO:0008006" key="12">
    <source>
        <dbReference type="Google" id="ProtNLM"/>
    </source>
</evidence>
<comment type="similarity">
    <text evidence="2">Belongs to the peptidase S10 family.</text>
</comment>
<evidence type="ECO:0000256" key="1">
    <source>
        <dbReference type="ARBA" id="ARBA00004613"/>
    </source>
</evidence>
<keyword evidence="4" id="KW-0645">Protease</keyword>
<feature type="chain" id="PRO_5036456623" description="Serine carboxypeptidase-like clade II" evidence="9">
    <location>
        <begin position="24"/>
        <end position="276"/>
    </location>
</feature>
<sequence>MEWRSIGDVLLLYLLIIMVSSSAISINAIAEEHDLDHIIALLGQPAVKFSQYSGYVTVGNADTDSIYDYIGTVNYWWSHALLSDLTYNSLLKLCNNSFKNTCVDILIYADHEIGKIDQYNIYTEACNYDLCTESYTEIYYNRPDVQKALHANTTAIPYKWTACSDTLFNNWKDAPASMLPVYTKLIAAGLRYGGDTDAIVPITATRLSLSHLNLKIKTPWYAWYTGGKVGGWMEVYDGLTFATVRGAGHEVPLTQPVRAFKVIESFLSGKELPKSE</sequence>
<dbReference type="Gene3D" id="6.10.250.940">
    <property type="match status" value="1"/>
</dbReference>
<accession>A0A8X8Y648</accession>
<dbReference type="AlphaFoldDB" id="A0A8X8Y648"/>
<dbReference type="Pfam" id="PF00450">
    <property type="entry name" value="Peptidase_S10"/>
    <property type="match status" value="1"/>
</dbReference>
<evidence type="ECO:0000313" key="11">
    <source>
        <dbReference type="Proteomes" id="UP000298416"/>
    </source>
</evidence>
<reference evidence="10" key="1">
    <citation type="submission" date="2018-01" db="EMBL/GenBank/DDBJ databases">
        <authorList>
            <person name="Mao J.F."/>
        </authorList>
    </citation>
    <scope>NUCLEOTIDE SEQUENCE</scope>
    <source>
        <strain evidence="10">Huo1</strain>
        <tissue evidence="10">Leaf</tissue>
    </source>
</reference>
<evidence type="ECO:0000256" key="3">
    <source>
        <dbReference type="ARBA" id="ARBA00022645"/>
    </source>
</evidence>
<evidence type="ECO:0000256" key="5">
    <source>
        <dbReference type="ARBA" id="ARBA00022729"/>
    </source>
</evidence>
<keyword evidence="3" id="KW-0121">Carboxypeptidase</keyword>
<keyword evidence="5 9" id="KW-0732">Signal</keyword>
<dbReference type="EMBL" id="PNBA02000005">
    <property type="protein sequence ID" value="KAG6424250.1"/>
    <property type="molecule type" value="Genomic_DNA"/>
</dbReference>
<dbReference type="GO" id="GO:0005773">
    <property type="term" value="C:vacuole"/>
    <property type="evidence" value="ECO:0007669"/>
    <property type="project" value="TreeGrafter"/>
</dbReference>
<dbReference type="PANTHER" id="PTHR11802:SF25">
    <property type="entry name" value="SERINE CARBOXYPEPTIDASE 24"/>
    <property type="match status" value="1"/>
</dbReference>
<reference evidence="10" key="2">
    <citation type="submission" date="2020-08" db="EMBL/GenBank/DDBJ databases">
        <title>Plant Genome Project.</title>
        <authorList>
            <person name="Zhang R.-G."/>
        </authorList>
    </citation>
    <scope>NUCLEOTIDE SEQUENCE</scope>
    <source>
        <strain evidence="10">Huo1</strain>
        <tissue evidence="10">Leaf</tissue>
    </source>
</reference>
<dbReference type="GO" id="GO:0005576">
    <property type="term" value="C:extracellular region"/>
    <property type="evidence" value="ECO:0007669"/>
    <property type="project" value="UniProtKB-SubCell"/>
</dbReference>
<dbReference type="InterPro" id="IPR001563">
    <property type="entry name" value="Peptidase_S10"/>
</dbReference>
<dbReference type="Gene3D" id="3.40.50.11320">
    <property type="match status" value="1"/>
</dbReference>
<dbReference type="InterPro" id="IPR029058">
    <property type="entry name" value="AB_hydrolase_fold"/>
</dbReference>
<evidence type="ECO:0000313" key="10">
    <source>
        <dbReference type="EMBL" id="KAG6424250.1"/>
    </source>
</evidence>
<dbReference type="FunFam" id="3.40.50.11320:FF:000002">
    <property type="entry name" value="Carboxypeptidase"/>
    <property type="match status" value="1"/>
</dbReference>
<dbReference type="InterPro" id="IPR033124">
    <property type="entry name" value="Ser_caboxypep_his_AS"/>
</dbReference>
<dbReference type="Proteomes" id="UP000298416">
    <property type="component" value="Unassembled WGS sequence"/>
</dbReference>
<dbReference type="GO" id="GO:0006508">
    <property type="term" value="P:proteolysis"/>
    <property type="evidence" value="ECO:0007669"/>
    <property type="project" value="UniProtKB-KW"/>
</dbReference>
<keyword evidence="6" id="KW-0378">Hydrolase</keyword>
<evidence type="ECO:0000256" key="9">
    <source>
        <dbReference type="SAM" id="SignalP"/>
    </source>
</evidence>
<protein>
    <recommendedName>
        <fullName evidence="12">Serine carboxypeptidase-like clade II</fullName>
    </recommendedName>
</protein>
<name>A0A8X8Y648_SALSN</name>
<proteinExistence type="inferred from homology"/>
<gene>
    <name evidence="10" type="ORF">SASPL_114665</name>
</gene>
<evidence type="ECO:0000256" key="2">
    <source>
        <dbReference type="ARBA" id="ARBA00009431"/>
    </source>
</evidence>
<dbReference type="PANTHER" id="PTHR11802">
    <property type="entry name" value="SERINE PROTEASE FAMILY S10 SERINE CARBOXYPEPTIDASE"/>
    <property type="match status" value="1"/>
</dbReference>
<evidence type="ECO:0000256" key="7">
    <source>
        <dbReference type="ARBA" id="ARBA00023157"/>
    </source>
</evidence>
<evidence type="ECO:0000256" key="8">
    <source>
        <dbReference type="ARBA" id="ARBA00023180"/>
    </source>
</evidence>
<evidence type="ECO:0000256" key="4">
    <source>
        <dbReference type="ARBA" id="ARBA00022670"/>
    </source>
</evidence>
<keyword evidence="11" id="KW-1185">Reference proteome</keyword>
<organism evidence="10">
    <name type="scientific">Salvia splendens</name>
    <name type="common">Scarlet sage</name>
    <dbReference type="NCBI Taxonomy" id="180675"/>
    <lineage>
        <taxon>Eukaryota</taxon>
        <taxon>Viridiplantae</taxon>
        <taxon>Streptophyta</taxon>
        <taxon>Embryophyta</taxon>
        <taxon>Tracheophyta</taxon>
        <taxon>Spermatophyta</taxon>
        <taxon>Magnoliopsida</taxon>
        <taxon>eudicotyledons</taxon>
        <taxon>Gunneridae</taxon>
        <taxon>Pentapetalae</taxon>
        <taxon>asterids</taxon>
        <taxon>lamiids</taxon>
        <taxon>Lamiales</taxon>
        <taxon>Lamiaceae</taxon>
        <taxon>Nepetoideae</taxon>
        <taxon>Mentheae</taxon>
        <taxon>Salviinae</taxon>
        <taxon>Salvia</taxon>
        <taxon>Salvia subgen. Calosphace</taxon>
        <taxon>core Calosphace</taxon>
    </lineage>
</organism>
<comment type="caution">
    <text evidence="10">The sequence shown here is derived from an EMBL/GenBank/DDBJ whole genome shotgun (WGS) entry which is preliminary data.</text>
</comment>
<comment type="subcellular location">
    <subcellularLocation>
        <location evidence="1">Secreted</location>
    </subcellularLocation>
</comment>
<keyword evidence="8" id="KW-0325">Glycoprotein</keyword>
<evidence type="ECO:0000256" key="6">
    <source>
        <dbReference type="ARBA" id="ARBA00022801"/>
    </source>
</evidence>
<dbReference type="PROSITE" id="PS00560">
    <property type="entry name" value="CARBOXYPEPT_SER_HIS"/>
    <property type="match status" value="1"/>
</dbReference>
<dbReference type="GO" id="GO:0009742">
    <property type="term" value="P:brassinosteroid mediated signaling pathway"/>
    <property type="evidence" value="ECO:0007669"/>
    <property type="project" value="TreeGrafter"/>
</dbReference>
<feature type="signal peptide" evidence="9">
    <location>
        <begin position="1"/>
        <end position="23"/>
    </location>
</feature>
<dbReference type="Gene3D" id="3.40.50.1820">
    <property type="entry name" value="alpha/beta hydrolase"/>
    <property type="match status" value="1"/>
</dbReference>
<dbReference type="SUPFAM" id="SSF53474">
    <property type="entry name" value="alpha/beta-Hydrolases"/>
    <property type="match status" value="1"/>
</dbReference>
<keyword evidence="7" id="KW-1015">Disulfide bond</keyword>